<dbReference type="InterPro" id="IPR051949">
    <property type="entry name" value="Cation_Transport_ATPase"/>
</dbReference>
<keyword evidence="5 11" id="KW-0547">Nucleotide-binding</keyword>
<feature type="transmembrane region" description="Helical" evidence="11">
    <location>
        <begin position="172"/>
        <end position="192"/>
    </location>
</feature>
<keyword evidence="9 11" id="KW-1133">Transmembrane helix</keyword>
<evidence type="ECO:0000256" key="6">
    <source>
        <dbReference type="ARBA" id="ARBA00022840"/>
    </source>
</evidence>
<dbReference type="PROSITE" id="PS00154">
    <property type="entry name" value="ATPASE_E1_E2"/>
    <property type="match status" value="1"/>
</dbReference>
<keyword evidence="3 11" id="KW-0812">Transmembrane</keyword>
<feature type="transmembrane region" description="Helical" evidence="11">
    <location>
        <begin position="115"/>
        <end position="135"/>
    </location>
</feature>
<dbReference type="PANTHER" id="PTHR43079">
    <property type="entry name" value="PROBABLE CADMIUM/ZINC-TRANSPORTING ATPASE HMA1"/>
    <property type="match status" value="1"/>
</dbReference>
<dbReference type="GO" id="GO:0046872">
    <property type="term" value="F:metal ion binding"/>
    <property type="evidence" value="ECO:0007669"/>
    <property type="project" value="UniProtKB-KW"/>
</dbReference>
<dbReference type="PANTHER" id="PTHR43079:SF1">
    <property type="entry name" value="CADMIUM_ZINC-TRANSPORTING ATPASE HMA1, CHLOROPLASTIC-RELATED"/>
    <property type="match status" value="1"/>
</dbReference>
<dbReference type="PRINTS" id="PR00119">
    <property type="entry name" value="CATATPASE"/>
</dbReference>
<dbReference type="Gene3D" id="3.40.50.1000">
    <property type="entry name" value="HAD superfamily/HAD-like"/>
    <property type="match status" value="1"/>
</dbReference>
<evidence type="ECO:0000256" key="8">
    <source>
        <dbReference type="ARBA" id="ARBA00022967"/>
    </source>
</evidence>
<evidence type="ECO:0000256" key="10">
    <source>
        <dbReference type="ARBA" id="ARBA00023136"/>
    </source>
</evidence>
<dbReference type="GO" id="GO:0005524">
    <property type="term" value="F:ATP binding"/>
    <property type="evidence" value="ECO:0007669"/>
    <property type="project" value="UniProtKB-UniRule"/>
</dbReference>
<feature type="domain" description="P-type ATPase A" evidence="13">
    <location>
        <begin position="245"/>
        <end position="335"/>
    </location>
</feature>
<dbReference type="Proteomes" id="UP000834106">
    <property type="component" value="Chromosome 10"/>
</dbReference>
<feature type="region of interest" description="Disordered" evidence="12">
    <location>
        <begin position="55"/>
        <end position="84"/>
    </location>
</feature>
<dbReference type="CDD" id="cd02079">
    <property type="entry name" value="P-type_ATPase_HM"/>
    <property type="match status" value="1"/>
</dbReference>
<organism evidence="14 15">
    <name type="scientific">Fraxinus pennsylvanica</name>
    <dbReference type="NCBI Taxonomy" id="56036"/>
    <lineage>
        <taxon>Eukaryota</taxon>
        <taxon>Viridiplantae</taxon>
        <taxon>Streptophyta</taxon>
        <taxon>Embryophyta</taxon>
        <taxon>Tracheophyta</taxon>
        <taxon>Spermatophyta</taxon>
        <taxon>Magnoliopsida</taxon>
        <taxon>eudicotyledons</taxon>
        <taxon>Gunneridae</taxon>
        <taxon>Pentapetalae</taxon>
        <taxon>asterids</taxon>
        <taxon>lamiids</taxon>
        <taxon>Lamiales</taxon>
        <taxon>Oleaceae</taxon>
        <taxon>Oleeae</taxon>
        <taxon>Fraxinus</taxon>
    </lineage>
</organism>
<dbReference type="GO" id="GO:0016020">
    <property type="term" value="C:membrane"/>
    <property type="evidence" value="ECO:0007669"/>
    <property type="project" value="UniProtKB-SubCell"/>
</dbReference>
<evidence type="ECO:0000256" key="11">
    <source>
        <dbReference type="RuleBase" id="RU362081"/>
    </source>
</evidence>
<sequence>METLHLPTSLIISRNLSLNRTRRIKLKVNQNFGNRHTSLSSLLSTPQFPVIKCSTHHHEHHEHDHHHDHHHHNHNHHHGPSNDGSVRLTKFQEKFLSFAKTVKWTHLANFLREHLELCCCSAALFLAVAACPYLIPKPAVKPLQQAFTLIAFPLVGVSALFDAVMDITGGKINIHVLMALAAFATVFMGNALEGGLLLSMFNLAHIAEDYFTGRSRIDVEELKENHPESALVLDVKNGKLPSFSDLTYYEVPVNDLEVGSYILVKAGESVPVDCEVFQGRSTITIEHLTGEVKPVEKKVGDSIPGGARNVDGMMIVKATKTWKESMLSRIVQLTEEAQSSKPRLQRWLDKFGEHYSKAVVVLSFAVALLGPLLFKWPFFSTSVCRGSVYRALGLMVAASPCALAVAPLAYATAISACARKGILLKGGHVLDALASCHTIAFDKTGTLTTGEFTCKAIEPIHGHVSNSGKIKASCCVPSCEKEALAVAAALEKGTTHPIGRAVVDHSTGKDLPSVSVESFENLPGRGLFATISCIEPGLGDGKPLKASLGSVDYITSLLQSDDESKKIKEAVSTSSYGEDFVRAALSVNNKKVTLFHFEDKPRHCASDVIKALQYDGKLRVMMLTGDHESSAWRVANAVGIKEVHCSLKPEDKLYHVTSISRDTGGGLIMVGDGINDAPALAAATVGVVLAERASATAIAVADVMLLQNNILGVPFCVAKSWQTTSLVKQNVALALSSIVLASLTSVLGFLPLWLTVLLHEGGTLLVCLNSIRALHAPTWSWRHDIQTLAEKLKSLFEFKTRRTIQAAGL</sequence>
<dbReference type="InterPro" id="IPR044492">
    <property type="entry name" value="P_typ_ATPase_HD_dom"/>
</dbReference>
<evidence type="ECO:0000256" key="5">
    <source>
        <dbReference type="ARBA" id="ARBA00022741"/>
    </source>
</evidence>
<evidence type="ECO:0000313" key="15">
    <source>
        <dbReference type="Proteomes" id="UP000834106"/>
    </source>
</evidence>
<protein>
    <recommendedName>
        <fullName evidence="13">P-type ATPase A domain-containing protein</fullName>
    </recommendedName>
</protein>
<feature type="transmembrane region" description="Helical" evidence="11">
    <location>
        <begin position="355"/>
        <end position="376"/>
    </location>
</feature>
<keyword evidence="4 11" id="KW-0479">Metal-binding</keyword>
<dbReference type="SUPFAM" id="SSF81665">
    <property type="entry name" value="Calcium ATPase, transmembrane domain M"/>
    <property type="match status" value="1"/>
</dbReference>
<evidence type="ECO:0000313" key="14">
    <source>
        <dbReference type="EMBL" id="CAI9770265.1"/>
    </source>
</evidence>
<dbReference type="InterPro" id="IPR008250">
    <property type="entry name" value="ATPase_P-typ_transduc_dom_A_sf"/>
</dbReference>
<dbReference type="InterPro" id="IPR027256">
    <property type="entry name" value="P-typ_ATPase_IB"/>
</dbReference>
<comment type="subcellular location">
    <subcellularLocation>
        <location evidence="1">Membrane</location>
        <topology evidence="1">Multi-pass membrane protein</topology>
    </subcellularLocation>
</comment>
<evidence type="ECO:0000256" key="4">
    <source>
        <dbReference type="ARBA" id="ARBA00022723"/>
    </source>
</evidence>
<dbReference type="InterPro" id="IPR001757">
    <property type="entry name" value="P_typ_ATPase"/>
</dbReference>
<dbReference type="SUPFAM" id="SSF81653">
    <property type="entry name" value="Calcium ATPase, transduction domain A"/>
    <property type="match status" value="1"/>
</dbReference>
<keyword evidence="8" id="KW-1278">Translocase</keyword>
<evidence type="ECO:0000256" key="1">
    <source>
        <dbReference type="ARBA" id="ARBA00004141"/>
    </source>
</evidence>
<dbReference type="SFLD" id="SFLDF00027">
    <property type="entry name" value="p-type_atpase"/>
    <property type="match status" value="1"/>
</dbReference>
<evidence type="ECO:0000259" key="13">
    <source>
        <dbReference type="Pfam" id="PF00122"/>
    </source>
</evidence>
<gene>
    <name evidence="14" type="ORF">FPE_LOCUS17898</name>
</gene>
<accession>A0AAD1ZN40</accession>
<evidence type="ECO:0000256" key="7">
    <source>
        <dbReference type="ARBA" id="ARBA00022842"/>
    </source>
</evidence>
<feature type="compositionally biased region" description="Basic residues" evidence="12">
    <location>
        <begin position="55"/>
        <end position="79"/>
    </location>
</feature>
<dbReference type="AlphaFoldDB" id="A0AAD1ZN40"/>
<evidence type="ECO:0000256" key="3">
    <source>
        <dbReference type="ARBA" id="ARBA00022692"/>
    </source>
</evidence>
<dbReference type="EMBL" id="OU503045">
    <property type="protein sequence ID" value="CAI9770265.1"/>
    <property type="molecule type" value="Genomic_DNA"/>
</dbReference>
<dbReference type="InterPro" id="IPR036412">
    <property type="entry name" value="HAD-like_sf"/>
</dbReference>
<dbReference type="SFLD" id="SFLDS00003">
    <property type="entry name" value="Haloacid_Dehalogenase"/>
    <property type="match status" value="1"/>
</dbReference>
<evidence type="ECO:0000256" key="12">
    <source>
        <dbReference type="SAM" id="MobiDB-lite"/>
    </source>
</evidence>
<keyword evidence="6 11" id="KW-0067">ATP-binding</keyword>
<dbReference type="GO" id="GO:0016887">
    <property type="term" value="F:ATP hydrolysis activity"/>
    <property type="evidence" value="ECO:0007669"/>
    <property type="project" value="InterPro"/>
</dbReference>
<dbReference type="InterPro" id="IPR023214">
    <property type="entry name" value="HAD_sf"/>
</dbReference>
<dbReference type="Pfam" id="PF00702">
    <property type="entry name" value="Hydrolase"/>
    <property type="match status" value="1"/>
</dbReference>
<dbReference type="GO" id="GO:0019829">
    <property type="term" value="F:ATPase-coupled monoatomic cation transmembrane transporter activity"/>
    <property type="evidence" value="ECO:0007669"/>
    <property type="project" value="InterPro"/>
</dbReference>
<dbReference type="Gene3D" id="2.70.150.10">
    <property type="entry name" value="Calcium-transporting ATPase, cytoplasmic transduction domain A"/>
    <property type="match status" value="1"/>
</dbReference>
<keyword evidence="7" id="KW-0460">Magnesium</keyword>
<dbReference type="Gene3D" id="3.40.1110.10">
    <property type="entry name" value="Calcium-transporting ATPase, cytoplasmic domain N"/>
    <property type="match status" value="1"/>
</dbReference>
<evidence type="ECO:0000256" key="9">
    <source>
        <dbReference type="ARBA" id="ARBA00022989"/>
    </source>
</evidence>
<dbReference type="InterPro" id="IPR023299">
    <property type="entry name" value="ATPase_P-typ_cyto_dom_N"/>
</dbReference>
<dbReference type="SFLD" id="SFLDG00002">
    <property type="entry name" value="C1.7:_P-type_atpase_like"/>
    <property type="match status" value="1"/>
</dbReference>
<proteinExistence type="inferred from homology"/>
<dbReference type="NCBIfam" id="TIGR01525">
    <property type="entry name" value="ATPase-IB_hvy"/>
    <property type="match status" value="1"/>
</dbReference>
<keyword evidence="15" id="KW-1185">Reference proteome</keyword>
<comment type="similarity">
    <text evidence="2 11">Belongs to the cation transport ATPase (P-type) (TC 3.A.3) family. Type IB subfamily.</text>
</comment>
<dbReference type="SUPFAM" id="SSF56784">
    <property type="entry name" value="HAD-like"/>
    <property type="match status" value="1"/>
</dbReference>
<dbReference type="InterPro" id="IPR018303">
    <property type="entry name" value="ATPase_P-typ_P_site"/>
</dbReference>
<name>A0AAD1ZN40_9LAMI</name>
<reference evidence="14" key="1">
    <citation type="submission" date="2023-05" db="EMBL/GenBank/DDBJ databases">
        <authorList>
            <person name="Huff M."/>
        </authorList>
    </citation>
    <scope>NUCLEOTIDE SEQUENCE</scope>
</reference>
<keyword evidence="10 11" id="KW-0472">Membrane</keyword>
<evidence type="ECO:0000256" key="2">
    <source>
        <dbReference type="ARBA" id="ARBA00006024"/>
    </source>
</evidence>
<feature type="transmembrane region" description="Helical" evidence="11">
    <location>
        <begin position="147"/>
        <end position="165"/>
    </location>
</feature>
<dbReference type="InterPro" id="IPR059000">
    <property type="entry name" value="ATPase_P-type_domA"/>
</dbReference>
<dbReference type="Pfam" id="PF00122">
    <property type="entry name" value="E1-E2_ATPase"/>
    <property type="match status" value="1"/>
</dbReference>
<dbReference type="NCBIfam" id="TIGR01494">
    <property type="entry name" value="ATPase_P-type"/>
    <property type="match status" value="2"/>
</dbReference>
<dbReference type="InterPro" id="IPR023298">
    <property type="entry name" value="ATPase_P-typ_TM_dom_sf"/>
</dbReference>
<feature type="transmembrane region" description="Helical" evidence="11">
    <location>
        <begin position="388"/>
        <end position="410"/>
    </location>
</feature>